<accession>A0A4R8LN38</accession>
<reference evidence="1 2" key="1">
    <citation type="submission" date="2019-03" db="EMBL/GenBank/DDBJ databases">
        <title>Genomic Encyclopedia of Type Strains, Phase III (KMG-III): the genomes of soil and plant-associated and newly described type strains.</title>
        <authorList>
            <person name="Whitman W."/>
        </authorList>
    </citation>
    <scope>NUCLEOTIDE SEQUENCE [LARGE SCALE GENOMIC DNA]</scope>
    <source>
        <strain evidence="1 2">LMG 29544</strain>
    </source>
</reference>
<dbReference type="AlphaFoldDB" id="A0A4R8LN38"/>
<dbReference type="Pfam" id="PF05488">
    <property type="entry name" value="PAAR_motif"/>
    <property type="match status" value="1"/>
</dbReference>
<proteinExistence type="predicted"/>
<dbReference type="Proteomes" id="UP000295509">
    <property type="component" value="Unassembled WGS sequence"/>
</dbReference>
<protein>
    <submittedName>
        <fullName evidence="1">PAAR motif-containing protein</fullName>
    </submittedName>
</protein>
<sequence length="149" mass="15954">MRKAAIRNGDPTTTGGFVIAHSSTIHDNNEKIALSGDEATCGNCKGAHKIFGTGKGMSEGTRDVVIDGDRVLCPCGRNRVMVGINPGVWIDVYQSDSRPDSLSASSPFDQRDAGSSKREQHACWFYVLDSITGEPGNWRCIAGKSHGRG</sequence>
<dbReference type="CDD" id="cd14744">
    <property type="entry name" value="PAAR_CT_2"/>
    <property type="match status" value="1"/>
</dbReference>
<comment type="caution">
    <text evidence="1">The sequence shown here is derived from an EMBL/GenBank/DDBJ whole genome shotgun (WGS) entry which is preliminary data.</text>
</comment>
<evidence type="ECO:0000313" key="1">
    <source>
        <dbReference type="EMBL" id="TDY45050.1"/>
    </source>
</evidence>
<gene>
    <name evidence="1" type="ORF">BX592_11516</name>
</gene>
<keyword evidence="2" id="KW-1185">Reference proteome</keyword>
<organism evidence="1 2">
    <name type="scientific">Paraburkholderia rhizosphaerae</name>
    <dbReference type="NCBI Taxonomy" id="480658"/>
    <lineage>
        <taxon>Bacteria</taxon>
        <taxon>Pseudomonadati</taxon>
        <taxon>Pseudomonadota</taxon>
        <taxon>Betaproteobacteria</taxon>
        <taxon>Burkholderiales</taxon>
        <taxon>Burkholderiaceae</taxon>
        <taxon>Paraburkholderia</taxon>
    </lineage>
</organism>
<dbReference type="EMBL" id="SORE01000015">
    <property type="protein sequence ID" value="TDY45050.1"/>
    <property type="molecule type" value="Genomic_DNA"/>
</dbReference>
<name>A0A4R8LN38_9BURK</name>
<evidence type="ECO:0000313" key="2">
    <source>
        <dbReference type="Proteomes" id="UP000295509"/>
    </source>
</evidence>
<dbReference type="RefSeq" id="WP_134193598.1">
    <property type="nucleotide sequence ID" value="NZ_JBHLUW010000059.1"/>
</dbReference>
<dbReference type="InterPro" id="IPR008727">
    <property type="entry name" value="PAAR_motif"/>
</dbReference>
<dbReference type="OrthoDB" id="8594232at2"/>